<name>A0A176S5V9_9GAMM</name>
<dbReference type="InterPro" id="IPR025272">
    <property type="entry name" value="SocA_Panacea"/>
</dbReference>
<dbReference type="Pfam" id="PF13274">
    <property type="entry name" value="SocA_Panacea"/>
    <property type="match status" value="1"/>
</dbReference>
<evidence type="ECO:0000313" key="3">
    <source>
        <dbReference type="Proteomes" id="UP000076962"/>
    </source>
</evidence>
<keyword evidence="3" id="KW-1185">Reference proteome</keyword>
<protein>
    <submittedName>
        <fullName evidence="2">XRE family</fullName>
    </submittedName>
</protein>
<evidence type="ECO:0000259" key="1">
    <source>
        <dbReference type="Pfam" id="PF13274"/>
    </source>
</evidence>
<comment type="caution">
    <text evidence="2">The sequence shown here is derived from an EMBL/GenBank/DDBJ whole genome shotgun (WGS) entry which is preliminary data.</text>
</comment>
<sequence length="188" mass="22347">MIITHRREKLIQAIIFFSKETKWCGKTKLFKLLYLLDFEHFKQTGRSVTGMDYYAWEMGPVPVALAEEWENFKPDLKNQVNIKYEVLDYETYIRQTLVAKVDFDDTFFTRRERRLMSEIADRYRDHYASDMVDVTHAENGAWEKAWDNGKGYNQRIDYLLAVGDVQEKQYVMRAAKEYTALLEQVGVK</sequence>
<reference evidence="2 3" key="1">
    <citation type="submission" date="2016-05" db="EMBL/GenBank/DDBJ databases">
        <title>Single-cell genome of chain-forming Candidatus Thiomargarita nelsonii and comparison to other large sulfur-oxidizing bacteria.</title>
        <authorList>
            <person name="Winkel M."/>
            <person name="Salman V."/>
            <person name="Woyke T."/>
            <person name="Schulz-Vogt H."/>
            <person name="Richter M."/>
            <person name="Flood B."/>
            <person name="Bailey J."/>
            <person name="Amann R."/>
            <person name="Mussmann M."/>
        </authorList>
    </citation>
    <scope>NUCLEOTIDE SEQUENCE [LARGE SCALE GENOMIC DNA]</scope>
    <source>
        <strain evidence="2 3">THI036</strain>
    </source>
</reference>
<dbReference type="Proteomes" id="UP000076962">
    <property type="component" value="Unassembled WGS sequence"/>
</dbReference>
<gene>
    <name evidence="2" type="ORF">THIOM_000934</name>
</gene>
<organism evidence="2 3">
    <name type="scientific">Candidatus Thiomargarita nelsonii</name>
    <dbReference type="NCBI Taxonomy" id="1003181"/>
    <lineage>
        <taxon>Bacteria</taxon>
        <taxon>Pseudomonadati</taxon>
        <taxon>Pseudomonadota</taxon>
        <taxon>Gammaproteobacteria</taxon>
        <taxon>Thiotrichales</taxon>
        <taxon>Thiotrichaceae</taxon>
        <taxon>Thiomargarita</taxon>
    </lineage>
</organism>
<dbReference type="EMBL" id="LUTY01000474">
    <property type="protein sequence ID" value="OAD23239.1"/>
    <property type="molecule type" value="Genomic_DNA"/>
</dbReference>
<feature type="domain" description="Antitoxin SocA-like Panacea" evidence="1">
    <location>
        <begin position="29"/>
        <end position="143"/>
    </location>
</feature>
<dbReference type="AlphaFoldDB" id="A0A176S5V9"/>
<evidence type="ECO:0000313" key="2">
    <source>
        <dbReference type="EMBL" id="OAD23239.1"/>
    </source>
</evidence>
<proteinExistence type="predicted"/>
<accession>A0A176S5V9</accession>
<dbReference type="PATRIC" id="fig|1003181.4.peg.1348"/>